<proteinExistence type="predicted"/>
<evidence type="ECO:0000313" key="2">
    <source>
        <dbReference type="Proteomes" id="UP000239263"/>
    </source>
</evidence>
<organism evidence="1 2">
    <name type="scientific">Aliivibrio sifiae</name>
    <dbReference type="NCBI Taxonomy" id="566293"/>
    <lineage>
        <taxon>Bacteria</taxon>
        <taxon>Pseudomonadati</taxon>
        <taxon>Pseudomonadota</taxon>
        <taxon>Gammaproteobacteria</taxon>
        <taxon>Vibrionales</taxon>
        <taxon>Vibrionaceae</taxon>
        <taxon>Aliivibrio</taxon>
    </lineage>
</organism>
<name>A0A2S7X292_9GAMM</name>
<dbReference type="AlphaFoldDB" id="A0A2S7X292"/>
<reference evidence="1 2" key="1">
    <citation type="submission" date="2016-12" db="EMBL/GenBank/DDBJ databases">
        <title>Diversity of luminous bacteria.</title>
        <authorList>
            <person name="Yoshizawa S."/>
            <person name="Kogure K."/>
        </authorList>
    </citation>
    <scope>NUCLEOTIDE SEQUENCE [LARGE SCALE GENOMIC DNA]</scope>
    <source>
        <strain evidence="1 2">ATCC 33715</strain>
    </source>
</reference>
<dbReference type="OrthoDB" id="5917490at2"/>
<comment type="caution">
    <text evidence="1">The sequence shown here is derived from an EMBL/GenBank/DDBJ whole genome shotgun (WGS) entry which is preliminary data.</text>
</comment>
<dbReference type="RefSeq" id="WP_105055762.1">
    <property type="nucleotide sequence ID" value="NZ_CAWNRT010000002.1"/>
</dbReference>
<protein>
    <submittedName>
        <fullName evidence="1">Uncharacterized protein</fullName>
    </submittedName>
</protein>
<sequence length="146" mass="16125">MKMLTSTIKILMVIALFIIGFFFSELTTLIKSHLTPQVTVEESCQLSSDICAKNGVQIRLERDVLTPLEPSAITVNWPNSTTENIIVSLEGLDMSIGKPLFQLHRTTNQTYEGEILLPICTQNTMTWVGSISNGSNSVPISLKVVQ</sequence>
<evidence type="ECO:0000313" key="1">
    <source>
        <dbReference type="EMBL" id="PQJ84292.1"/>
    </source>
</evidence>
<accession>A0A2S7X292</accession>
<dbReference type="EMBL" id="MSCO01000002">
    <property type="protein sequence ID" value="PQJ84292.1"/>
    <property type="molecule type" value="Genomic_DNA"/>
</dbReference>
<dbReference type="Proteomes" id="UP000239263">
    <property type="component" value="Unassembled WGS sequence"/>
</dbReference>
<gene>
    <name evidence="1" type="ORF">BTO22_12165</name>
</gene>